<dbReference type="AlphaFoldDB" id="A0A067BI89"/>
<organism evidence="1 2">
    <name type="scientific">Saprolegnia parasitica (strain CBS 223.65)</name>
    <dbReference type="NCBI Taxonomy" id="695850"/>
    <lineage>
        <taxon>Eukaryota</taxon>
        <taxon>Sar</taxon>
        <taxon>Stramenopiles</taxon>
        <taxon>Oomycota</taxon>
        <taxon>Saprolegniomycetes</taxon>
        <taxon>Saprolegniales</taxon>
        <taxon>Saprolegniaceae</taxon>
        <taxon>Saprolegnia</taxon>
    </lineage>
</organism>
<dbReference type="EMBL" id="KK584112">
    <property type="protein sequence ID" value="KDO16455.1"/>
    <property type="molecule type" value="Genomic_DNA"/>
</dbReference>
<sequence length="174" mass="19034">MLWRTITKVTVQMTKTNAVHIRFTTLLGRLHEALVQGITFLHASPSVVDFLEGKPVLCPQSDADIEYDAVVAGLRHVDTRAAACLAAGVKHVIAVSSNWDMAEDAVNVFARSLYTMLARGRGIDDGFNGTTFDVSRSNIFCVVDVSASWIFDRRTSNVATLNPSSMPRPRPSIV</sequence>
<evidence type="ECO:0000313" key="1">
    <source>
        <dbReference type="EMBL" id="KDO16455.1"/>
    </source>
</evidence>
<evidence type="ECO:0000313" key="2">
    <source>
        <dbReference type="Proteomes" id="UP000030745"/>
    </source>
</evidence>
<dbReference type="GeneID" id="24139547"/>
<accession>A0A067BI89</accession>
<dbReference type="Proteomes" id="UP000030745">
    <property type="component" value="Unassembled WGS sequence"/>
</dbReference>
<gene>
    <name evidence="1" type="ORF">SPRG_18020</name>
</gene>
<proteinExistence type="predicted"/>
<keyword evidence="2" id="KW-1185">Reference proteome</keyword>
<protein>
    <submittedName>
        <fullName evidence="1">Uncharacterized protein</fullName>
    </submittedName>
</protein>
<dbReference type="KEGG" id="spar:SPRG_18020"/>
<reference evidence="1 2" key="1">
    <citation type="journal article" date="2013" name="PLoS Genet.">
        <title>Distinctive expansion of potential virulence genes in the genome of the oomycete fish pathogen Saprolegnia parasitica.</title>
        <authorList>
            <person name="Jiang R.H."/>
            <person name="de Bruijn I."/>
            <person name="Haas B.J."/>
            <person name="Belmonte R."/>
            <person name="Lobach L."/>
            <person name="Christie J."/>
            <person name="van den Ackerveken G."/>
            <person name="Bottin A."/>
            <person name="Bulone V."/>
            <person name="Diaz-Moreno S.M."/>
            <person name="Dumas B."/>
            <person name="Fan L."/>
            <person name="Gaulin E."/>
            <person name="Govers F."/>
            <person name="Grenville-Briggs L.J."/>
            <person name="Horner N.R."/>
            <person name="Levin J.Z."/>
            <person name="Mammella M."/>
            <person name="Meijer H.J."/>
            <person name="Morris P."/>
            <person name="Nusbaum C."/>
            <person name="Oome S."/>
            <person name="Phillips A.J."/>
            <person name="van Rooyen D."/>
            <person name="Rzeszutek E."/>
            <person name="Saraiva M."/>
            <person name="Secombes C.J."/>
            <person name="Seidl M.F."/>
            <person name="Snel B."/>
            <person name="Stassen J.H."/>
            <person name="Sykes S."/>
            <person name="Tripathy S."/>
            <person name="van den Berg H."/>
            <person name="Vega-Arreguin J.C."/>
            <person name="Wawra S."/>
            <person name="Young S.K."/>
            <person name="Zeng Q."/>
            <person name="Dieguez-Uribeondo J."/>
            <person name="Russ C."/>
            <person name="Tyler B.M."/>
            <person name="van West P."/>
        </authorList>
    </citation>
    <scope>NUCLEOTIDE SEQUENCE [LARGE SCALE GENOMIC DNA]</scope>
    <source>
        <strain evidence="1 2">CBS 223.65</strain>
    </source>
</reference>
<dbReference type="RefSeq" id="XP_012212837.1">
    <property type="nucleotide sequence ID" value="XM_012357447.1"/>
</dbReference>
<name>A0A067BI89_SAPPC</name>
<dbReference type="VEuPathDB" id="FungiDB:SPRG_18020"/>